<evidence type="ECO:0000313" key="4">
    <source>
        <dbReference type="Proteomes" id="UP001592530"/>
    </source>
</evidence>
<dbReference type="GO" id="GO:0008168">
    <property type="term" value="F:methyltransferase activity"/>
    <property type="evidence" value="ECO:0007669"/>
    <property type="project" value="UniProtKB-KW"/>
</dbReference>
<dbReference type="Proteomes" id="UP001592530">
    <property type="component" value="Unassembled WGS sequence"/>
</dbReference>
<proteinExistence type="predicted"/>
<accession>A0ABV6X7M2</accession>
<dbReference type="Pfam" id="PF01230">
    <property type="entry name" value="HIT"/>
    <property type="match status" value="1"/>
</dbReference>
<evidence type="ECO:0000259" key="2">
    <source>
        <dbReference type="PROSITE" id="PS51084"/>
    </source>
</evidence>
<gene>
    <name evidence="3" type="ORF">ACEZDB_26130</name>
</gene>
<dbReference type="PANTHER" id="PTHR46648">
    <property type="entry name" value="HIT FAMILY PROTEIN 1"/>
    <property type="match status" value="1"/>
</dbReference>
<name>A0ABV6X7M2_9ACTN</name>
<keyword evidence="3" id="KW-0489">Methyltransferase</keyword>
<dbReference type="SUPFAM" id="SSF54197">
    <property type="entry name" value="HIT-like"/>
    <property type="match status" value="1"/>
</dbReference>
<dbReference type="InterPro" id="IPR001310">
    <property type="entry name" value="Histidine_triad_HIT"/>
</dbReference>
<dbReference type="PROSITE" id="PS51084">
    <property type="entry name" value="HIT_2"/>
    <property type="match status" value="1"/>
</dbReference>
<dbReference type="InterPro" id="IPR011146">
    <property type="entry name" value="HIT-like"/>
</dbReference>
<feature type="domain" description="HIT" evidence="2">
    <location>
        <begin position="8"/>
        <end position="108"/>
    </location>
</feature>
<organism evidence="3 4">
    <name type="scientific">Streptacidiphilus alkalitolerans</name>
    <dbReference type="NCBI Taxonomy" id="3342712"/>
    <lineage>
        <taxon>Bacteria</taxon>
        <taxon>Bacillati</taxon>
        <taxon>Actinomycetota</taxon>
        <taxon>Actinomycetes</taxon>
        <taxon>Kitasatosporales</taxon>
        <taxon>Streptomycetaceae</taxon>
        <taxon>Streptacidiphilus</taxon>
    </lineage>
</organism>
<dbReference type="InterPro" id="IPR036265">
    <property type="entry name" value="HIT-like_sf"/>
</dbReference>
<sequence>MTVRPDCPFCRIVQGTAPAMVLREWPDALAILPRNSVTAGHVLVLPKTHVADVAVDPAVSATTMLRAAELAAEGGDCNVITSRGPAATQTVPHLHIHLVPRAHGDGMLLPWTRPRTP</sequence>
<protein>
    <submittedName>
        <fullName evidence="3">HIT family protein</fullName>
        <ecNumber evidence="3">2.1.1.-</ecNumber>
    </submittedName>
</protein>
<dbReference type="Gene3D" id="3.30.428.10">
    <property type="entry name" value="HIT-like"/>
    <property type="match status" value="1"/>
</dbReference>
<reference evidence="3 4" key="1">
    <citation type="submission" date="2024-09" db="EMBL/GenBank/DDBJ databases">
        <authorList>
            <person name="Lee S.D."/>
        </authorList>
    </citation>
    <scope>NUCLEOTIDE SEQUENCE [LARGE SCALE GENOMIC DNA]</scope>
    <source>
        <strain evidence="3 4">N1-3</strain>
    </source>
</reference>
<feature type="short sequence motif" description="Histidine triad motif" evidence="1">
    <location>
        <begin position="93"/>
        <end position="97"/>
    </location>
</feature>
<evidence type="ECO:0000256" key="1">
    <source>
        <dbReference type="PROSITE-ProRule" id="PRU00464"/>
    </source>
</evidence>
<dbReference type="PANTHER" id="PTHR46648:SF1">
    <property type="entry name" value="ADENOSINE 5'-MONOPHOSPHORAMIDASE HNT1"/>
    <property type="match status" value="1"/>
</dbReference>
<dbReference type="EC" id="2.1.1.-" evidence="3"/>
<dbReference type="GO" id="GO:0032259">
    <property type="term" value="P:methylation"/>
    <property type="evidence" value="ECO:0007669"/>
    <property type="project" value="UniProtKB-KW"/>
</dbReference>
<comment type="caution">
    <text evidence="3">The sequence shown here is derived from an EMBL/GenBank/DDBJ whole genome shotgun (WGS) entry which is preliminary data.</text>
</comment>
<dbReference type="PRINTS" id="PR00332">
    <property type="entry name" value="HISTRIAD"/>
</dbReference>
<dbReference type="EMBL" id="JBHEZY010000012">
    <property type="protein sequence ID" value="MFC1434132.1"/>
    <property type="molecule type" value="Genomic_DNA"/>
</dbReference>
<dbReference type="RefSeq" id="WP_380556465.1">
    <property type="nucleotide sequence ID" value="NZ_JBHEZY010000012.1"/>
</dbReference>
<keyword evidence="3" id="KW-0808">Transferase</keyword>
<evidence type="ECO:0000313" key="3">
    <source>
        <dbReference type="EMBL" id="MFC1434132.1"/>
    </source>
</evidence>